<name>A0ABS2KYK7_9NOCA</name>
<accession>A0ABS2KYK7</accession>
<reference evidence="2 3" key="1">
    <citation type="submission" date="2021-01" db="EMBL/GenBank/DDBJ databases">
        <title>Genomics of switchgrass bacterial isolates.</title>
        <authorList>
            <person name="Shade A."/>
        </authorList>
    </citation>
    <scope>NUCLEOTIDE SEQUENCE [LARGE SCALE GENOMIC DNA]</scope>
    <source>
        <strain evidence="2 3">PvP111</strain>
    </source>
</reference>
<sequence>MSYHNDLAHHLRRRGCTEVAVVEVLHTVDDAVSATHSAPEAEFGPAEAYAAQFSGPRRTTPGQAALRVCGALGLVAIALFIVVPRLSGITLPLPGPVLGVITMLALILIGCVIGSARDNALPRGYIERRQGNLPGE</sequence>
<feature type="transmembrane region" description="Helical" evidence="1">
    <location>
        <begin position="64"/>
        <end position="83"/>
    </location>
</feature>
<keyword evidence="1" id="KW-1133">Transmembrane helix</keyword>
<keyword evidence="3" id="KW-1185">Reference proteome</keyword>
<evidence type="ECO:0000256" key="1">
    <source>
        <dbReference type="SAM" id="Phobius"/>
    </source>
</evidence>
<evidence type="ECO:0000313" key="2">
    <source>
        <dbReference type="EMBL" id="MBM7417017.1"/>
    </source>
</evidence>
<dbReference type="RefSeq" id="WP_204869688.1">
    <property type="nucleotide sequence ID" value="NZ_JAFBBK010000001.1"/>
</dbReference>
<gene>
    <name evidence="2" type="ORF">JOE42_003750</name>
</gene>
<organism evidence="2 3">
    <name type="scientific">Rhodococcoides corynebacterioides</name>
    <dbReference type="NCBI Taxonomy" id="53972"/>
    <lineage>
        <taxon>Bacteria</taxon>
        <taxon>Bacillati</taxon>
        <taxon>Actinomycetota</taxon>
        <taxon>Actinomycetes</taxon>
        <taxon>Mycobacteriales</taxon>
        <taxon>Nocardiaceae</taxon>
        <taxon>Rhodococcoides</taxon>
    </lineage>
</organism>
<protein>
    <submittedName>
        <fullName evidence="2">Peptidoglycan/LPS O-acetylase OafA/YrhL</fullName>
    </submittedName>
</protein>
<feature type="transmembrane region" description="Helical" evidence="1">
    <location>
        <begin position="95"/>
        <end position="116"/>
    </location>
</feature>
<evidence type="ECO:0000313" key="3">
    <source>
        <dbReference type="Proteomes" id="UP000703038"/>
    </source>
</evidence>
<dbReference type="Proteomes" id="UP000703038">
    <property type="component" value="Unassembled WGS sequence"/>
</dbReference>
<proteinExistence type="predicted"/>
<keyword evidence="1" id="KW-0472">Membrane</keyword>
<dbReference type="EMBL" id="JAFBBK010000001">
    <property type="protein sequence ID" value="MBM7417017.1"/>
    <property type="molecule type" value="Genomic_DNA"/>
</dbReference>
<keyword evidence="1" id="KW-0812">Transmembrane</keyword>
<comment type="caution">
    <text evidence="2">The sequence shown here is derived from an EMBL/GenBank/DDBJ whole genome shotgun (WGS) entry which is preliminary data.</text>
</comment>